<organism evidence="1 2">
    <name type="scientific">Hymenolepis diminuta</name>
    <name type="common">Rat tapeworm</name>
    <dbReference type="NCBI Taxonomy" id="6216"/>
    <lineage>
        <taxon>Eukaryota</taxon>
        <taxon>Metazoa</taxon>
        <taxon>Spiralia</taxon>
        <taxon>Lophotrochozoa</taxon>
        <taxon>Platyhelminthes</taxon>
        <taxon>Cestoda</taxon>
        <taxon>Eucestoda</taxon>
        <taxon>Cyclophyllidea</taxon>
        <taxon>Hymenolepididae</taxon>
        <taxon>Hymenolepis</taxon>
    </lineage>
</organism>
<protein>
    <submittedName>
        <fullName evidence="1">Uncharacterized protein</fullName>
    </submittedName>
</protein>
<evidence type="ECO:0000313" key="1">
    <source>
        <dbReference type="EMBL" id="VUZ45212.1"/>
    </source>
</evidence>
<sequence length="176" mass="20197">MSPDVSRTFNATVSLNSSKNSTQSPIVPVSPKVLRAVPSVKATTNDRNFHPSVRDNVKITNLMHSMKSSVITTPFVGVQIRVRHRKSSRSQYVVLTFKPKMNLTEIYLDTCDLPPPWNPETPEARRNHQPDHYCGRFGRHRKISRWIKRSNVRINNFGREALNKMNNFCPKIKSTI</sequence>
<keyword evidence="2" id="KW-1185">Reference proteome</keyword>
<name>A0A564YD54_HYMDI</name>
<accession>A0A564YD54</accession>
<dbReference type="Proteomes" id="UP000321570">
    <property type="component" value="Unassembled WGS sequence"/>
</dbReference>
<gene>
    <name evidence="1" type="ORF">WMSIL1_LOCUS5269</name>
</gene>
<dbReference type="AlphaFoldDB" id="A0A564YD54"/>
<proteinExistence type="predicted"/>
<reference evidence="1 2" key="1">
    <citation type="submission" date="2019-07" db="EMBL/GenBank/DDBJ databases">
        <authorList>
            <person name="Jastrzebski P J."/>
            <person name="Paukszto L."/>
            <person name="Jastrzebski P J."/>
        </authorList>
    </citation>
    <scope>NUCLEOTIDE SEQUENCE [LARGE SCALE GENOMIC DNA]</scope>
    <source>
        <strain evidence="1 2">WMS-il1</strain>
    </source>
</reference>
<evidence type="ECO:0000313" key="2">
    <source>
        <dbReference type="Proteomes" id="UP000321570"/>
    </source>
</evidence>
<dbReference type="EMBL" id="CABIJS010000166">
    <property type="protein sequence ID" value="VUZ45212.1"/>
    <property type="molecule type" value="Genomic_DNA"/>
</dbReference>